<sequence>MGVFLFYLYAFDLYLQTYPQSRLVPPASEPACQPALRSCHGRCWRRAQRGQTLECPATIKQQDEETAQMEKKTNKTDAVVQQIVSEGPYMCQLLLYYL</sequence>
<organism evidence="1 2">
    <name type="scientific">Neogobius melanostomus</name>
    <name type="common">round goby</name>
    <dbReference type="NCBI Taxonomy" id="47308"/>
    <lineage>
        <taxon>Eukaryota</taxon>
        <taxon>Metazoa</taxon>
        <taxon>Chordata</taxon>
        <taxon>Craniata</taxon>
        <taxon>Vertebrata</taxon>
        <taxon>Euteleostomi</taxon>
        <taxon>Actinopterygii</taxon>
        <taxon>Neopterygii</taxon>
        <taxon>Teleostei</taxon>
        <taxon>Neoteleostei</taxon>
        <taxon>Acanthomorphata</taxon>
        <taxon>Gobiaria</taxon>
        <taxon>Gobiiformes</taxon>
        <taxon>Gobioidei</taxon>
        <taxon>Gobiidae</taxon>
        <taxon>Benthophilinae</taxon>
        <taxon>Neogobiini</taxon>
        <taxon>Neogobius</taxon>
    </lineage>
</organism>
<evidence type="ECO:0000313" key="2">
    <source>
        <dbReference type="Proteomes" id="UP000694523"/>
    </source>
</evidence>
<dbReference type="Ensembl" id="ENSNMLT00000034511.1">
    <property type="protein sequence ID" value="ENSNMLP00000030967.1"/>
    <property type="gene ID" value="ENSNMLG00000019473.1"/>
</dbReference>
<proteinExistence type="predicted"/>
<evidence type="ECO:0000313" key="1">
    <source>
        <dbReference type="Ensembl" id="ENSNMLP00000030967.1"/>
    </source>
</evidence>
<keyword evidence="2" id="KW-1185">Reference proteome</keyword>
<reference evidence="1" key="2">
    <citation type="submission" date="2025-09" db="UniProtKB">
        <authorList>
            <consortium name="Ensembl"/>
        </authorList>
    </citation>
    <scope>IDENTIFICATION</scope>
</reference>
<reference evidence="1" key="1">
    <citation type="submission" date="2025-08" db="UniProtKB">
        <authorList>
            <consortium name="Ensembl"/>
        </authorList>
    </citation>
    <scope>IDENTIFICATION</scope>
</reference>
<dbReference type="Proteomes" id="UP000694523">
    <property type="component" value="Unplaced"/>
</dbReference>
<dbReference type="AlphaFoldDB" id="A0A8C6U710"/>
<protein>
    <submittedName>
        <fullName evidence="1">Uncharacterized protein</fullName>
    </submittedName>
</protein>
<name>A0A8C6U710_9GOBI</name>
<accession>A0A8C6U710</accession>